<comment type="caution">
    <text evidence="8">The sequence shown here is derived from an EMBL/GenBank/DDBJ whole genome shotgun (WGS) entry which is preliminary data.</text>
</comment>
<gene>
    <name evidence="8" type="primary">SERINC3_2</name>
    <name evidence="8" type="ORF">OS493_034549</name>
</gene>
<feature type="transmembrane region" description="Helical" evidence="7">
    <location>
        <begin position="227"/>
        <end position="247"/>
    </location>
</feature>
<name>A0A9W9Y7V7_9CNID</name>
<dbReference type="GO" id="GO:0016020">
    <property type="term" value="C:membrane"/>
    <property type="evidence" value="ECO:0007669"/>
    <property type="project" value="UniProtKB-SubCell"/>
</dbReference>
<evidence type="ECO:0000256" key="7">
    <source>
        <dbReference type="SAM" id="Phobius"/>
    </source>
</evidence>
<feature type="transmembrane region" description="Helical" evidence="7">
    <location>
        <begin position="33"/>
        <end position="51"/>
    </location>
</feature>
<dbReference type="EMBL" id="MU827826">
    <property type="protein sequence ID" value="KAJ7321495.1"/>
    <property type="molecule type" value="Genomic_DNA"/>
</dbReference>
<reference evidence="8" key="1">
    <citation type="submission" date="2023-01" db="EMBL/GenBank/DDBJ databases">
        <title>Genome assembly of the deep-sea coral Lophelia pertusa.</title>
        <authorList>
            <person name="Herrera S."/>
            <person name="Cordes E."/>
        </authorList>
    </citation>
    <scope>NUCLEOTIDE SEQUENCE</scope>
    <source>
        <strain evidence="8">USNM1676648</strain>
        <tissue evidence="8">Polyp</tissue>
    </source>
</reference>
<dbReference type="AlphaFoldDB" id="A0A9W9Y7V7"/>
<comment type="subcellular location">
    <subcellularLocation>
        <location evidence="1">Membrane</location>
        <topology evidence="1">Multi-pass membrane protein</topology>
    </subcellularLocation>
</comment>
<feature type="transmembrane region" description="Helical" evidence="7">
    <location>
        <begin position="82"/>
        <end position="104"/>
    </location>
</feature>
<dbReference type="InterPro" id="IPR005016">
    <property type="entry name" value="TDE1/TMS"/>
</dbReference>
<keyword evidence="5 7" id="KW-0472">Membrane</keyword>
<organism evidence="8 9">
    <name type="scientific">Desmophyllum pertusum</name>
    <dbReference type="NCBI Taxonomy" id="174260"/>
    <lineage>
        <taxon>Eukaryota</taxon>
        <taxon>Metazoa</taxon>
        <taxon>Cnidaria</taxon>
        <taxon>Anthozoa</taxon>
        <taxon>Hexacorallia</taxon>
        <taxon>Scleractinia</taxon>
        <taxon>Caryophylliina</taxon>
        <taxon>Caryophylliidae</taxon>
        <taxon>Desmophyllum</taxon>
    </lineage>
</organism>
<evidence type="ECO:0000313" key="8">
    <source>
        <dbReference type="EMBL" id="KAJ7321495.1"/>
    </source>
</evidence>
<sequence length="559" mass="63160">MKNDSEDEPKCDQGVCSFCCVCGRLKRSTVTRVNYTLFLLLVTVLCFVLSVPRMRDKLNAIPHFCNEMVDSSSCDNLVGYRAVYRVCFGTAMFYLVLSGILIGVKNAEEVRGRIHNGFWYIKFLLLIALITCSLLIPQSLSFHRVWMYFGLGGGFLFILIQLVLLVDMSHSWSETWVEKMEKASTSCRSRCWYLSFLSCTGLLFIFSMVAVIFFFKYFVRDAECRTNLFFVSFSLCQCVAATVISVLPKVQEAQSGTGLFQAAVVIAYTTYLTWSALSHEPDDLCNPPGYIISGYDQTTGLSIQGIISGVFVFVMLMYASFSTAMSASKLNRWRIGNKDDLKSKAKNSPSKHSDDVESVDKQEVPVAYNYSLFHFAMFLASLHIMMTLTNWYRPSPATNLKRLERSWPAVWIKMGSSSACLCLYIWALLAPVLRPMFQNYIDGEEEGLKHQSDAVSVHSNPEHAPKESQKAGNDDTKPEQPVKHVRDNLQKDSKVHSGEENNIKGKERKAKDTETIDTTKTPLSEEDKEVLRLQSKVLRLQEKIAKLQHKVADLQGLNV</sequence>
<feature type="compositionally biased region" description="Basic and acidic residues" evidence="6">
    <location>
        <begin position="460"/>
        <end position="514"/>
    </location>
</feature>
<dbReference type="PANTHER" id="PTHR10383">
    <property type="entry name" value="SERINE INCORPORATOR"/>
    <property type="match status" value="1"/>
</dbReference>
<evidence type="ECO:0000256" key="2">
    <source>
        <dbReference type="ARBA" id="ARBA00006665"/>
    </source>
</evidence>
<keyword evidence="3 7" id="KW-0812">Transmembrane</keyword>
<keyword evidence="9" id="KW-1185">Reference proteome</keyword>
<feature type="transmembrane region" description="Helical" evidence="7">
    <location>
        <begin position="303"/>
        <end position="324"/>
    </location>
</feature>
<dbReference type="Proteomes" id="UP001163046">
    <property type="component" value="Unassembled WGS sequence"/>
</dbReference>
<evidence type="ECO:0000256" key="5">
    <source>
        <dbReference type="ARBA" id="ARBA00023136"/>
    </source>
</evidence>
<feature type="transmembrane region" description="Helical" evidence="7">
    <location>
        <begin position="259"/>
        <end position="277"/>
    </location>
</feature>
<proteinExistence type="inferred from homology"/>
<feature type="transmembrane region" description="Helical" evidence="7">
    <location>
        <begin position="412"/>
        <end position="433"/>
    </location>
</feature>
<comment type="similarity">
    <text evidence="2">Belongs to the TDE1 family.</text>
</comment>
<evidence type="ECO:0000313" key="9">
    <source>
        <dbReference type="Proteomes" id="UP001163046"/>
    </source>
</evidence>
<protein>
    <submittedName>
        <fullName evidence="8">Serine incorporator 3</fullName>
    </submittedName>
</protein>
<dbReference type="OrthoDB" id="5963193at2759"/>
<feature type="transmembrane region" description="Helical" evidence="7">
    <location>
        <begin position="148"/>
        <end position="170"/>
    </location>
</feature>
<feature type="region of interest" description="Disordered" evidence="6">
    <location>
        <begin position="449"/>
        <end position="524"/>
    </location>
</feature>
<dbReference type="PANTHER" id="PTHR10383:SF9">
    <property type="entry name" value="SERINE INCORPORATOR, ISOFORM F"/>
    <property type="match status" value="1"/>
</dbReference>
<evidence type="ECO:0000256" key="3">
    <source>
        <dbReference type="ARBA" id="ARBA00022692"/>
    </source>
</evidence>
<dbReference type="Pfam" id="PF03348">
    <property type="entry name" value="Serinc"/>
    <property type="match status" value="1"/>
</dbReference>
<evidence type="ECO:0000256" key="6">
    <source>
        <dbReference type="SAM" id="MobiDB-lite"/>
    </source>
</evidence>
<accession>A0A9W9Y7V7</accession>
<evidence type="ECO:0000256" key="1">
    <source>
        <dbReference type="ARBA" id="ARBA00004141"/>
    </source>
</evidence>
<feature type="transmembrane region" description="Helical" evidence="7">
    <location>
        <begin position="372"/>
        <end position="392"/>
    </location>
</feature>
<feature type="transmembrane region" description="Helical" evidence="7">
    <location>
        <begin position="191"/>
        <end position="215"/>
    </location>
</feature>
<keyword evidence="4 7" id="KW-1133">Transmembrane helix</keyword>
<feature type="transmembrane region" description="Helical" evidence="7">
    <location>
        <begin position="116"/>
        <end position="136"/>
    </location>
</feature>
<evidence type="ECO:0000256" key="4">
    <source>
        <dbReference type="ARBA" id="ARBA00022989"/>
    </source>
</evidence>